<proteinExistence type="predicted"/>
<comment type="caution">
    <text evidence="2">The sequence shown here is derived from an EMBL/GenBank/DDBJ whole genome shotgun (WGS) entry which is preliminary data.</text>
</comment>
<dbReference type="AlphaFoldDB" id="A0A318JXF2"/>
<accession>A0A318JXF2</accession>
<organism evidence="2 3">
    <name type="scientific">Undibacterium pigrum</name>
    <dbReference type="NCBI Taxonomy" id="401470"/>
    <lineage>
        <taxon>Bacteria</taxon>
        <taxon>Pseudomonadati</taxon>
        <taxon>Pseudomonadota</taxon>
        <taxon>Betaproteobacteria</taxon>
        <taxon>Burkholderiales</taxon>
        <taxon>Oxalobacteraceae</taxon>
        <taxon>Undibacterium</taxon>
    </lineage>
</organism>
<protein>
    <submittedName>
        <fullName evidence="2">Uncharacterized protein</fullName>
    </submittedName>
</protein>
<dbReference type="OrthoDB" id="9882561at2"/>
<evidence type="ECO:0000313" key="3">
    <source>
        <dbReference type="Proteomes" id="UP000247792"/>
    </source>
</evidence>
<dbReference type="Proteomes" id="UP000247792">
    <property type="component" value="Unassembled WGS sequence"/>
</dbReference>
<dbReference type="EMBL" id="QJKB01000002">
    <property type="protein sequence ID" value="PXX45395.1"/>
    <property type="molecule type" value="Genomic_DNA"/>
</dbReference>
<keyword evidence="1" id="KW-0732">Signal</keyword>
<gene>
    <name evidence="2" type="ORF">DFR42_102623</name>
</gene>
<sequence>MFKKLLLISIAASGLCMATADAAPASILRLYLPRLALAGEDGERLTEFKLTQACGEFWGLTGIPKDWSVEIISPSSGTAVLHASAGHGASSLFDVRAWNGVVRIAGAHASCKDLSVVLVTETGDRRKEYQLSGRELQLRK</sequence>
<name>A0A318JXF2_9BURK</name>
<evidence type="ECO:0000256" key="1">
    <source>
        <dbReference type="SAM" id="SignalP"/>
    </source>
</evidence>
<keyword evidence="3" id="KW-1185">Reference proteome</keyword>
<feature type="chain" id="PRO_5016245782" evidence="1">
    <location>
        <begin position="23"/>
        <end position="140"/>
    </location>
</feature>
<evidence type="ECO:0000313" key="2">
    <source>
        <dbReference type="EMBL" id="PXX45395.1"/>
    </source>
</evidence>
<reference evidence="2 3" key="1">
    <citation type="submission" date="2018-05" db="EMBL/GenBank/DDBJ databases">
        <title>Genomic Encyclopedia of Type Strains, Phase IV (KMG-IV): sequencing the most valuable type-strain genomes for metagenomic binning, comparative biology and taxonomic classification.</title>
        <authorList>
            <person name="Goeker M."/>
        </authorList>
    </citation>
    <scope>NUCLEOTIDE SEQUENCE [LARGE SCALE GENOMIC DNA]</scope>
    <source>
        <strain evidence="2 3">DSM 19792</strain>
    </source>
</reference>
<feature type="signal peptide" evidence="1">
    <location>
        <begin position="1"/>
        <end position="22"/>
    </location>
</feature>
<dbReference type="RefSeq" id="WP_110254827.1">
    <property type="nucleotide sequence ID" value="NZ_QJKB01000002.1"/>
</dbReference>